<reference evidence="3 4" key="1">
    <citation type="submission" date="2023-06" db="EMBL/GenBank/DDBJ databases">
        <title>Pelomonas sp. PFR6 16S ribosomal RNA gene Genome sequencing and assembly.</title>
        <authorList>
            <person name="Woo H."/>
        </authorList>
    </citation>
    <scope>NUCLEOTIDE SEQUENCE [LARGE SCALE GENOMIC DNA]</scope>
    <source>
        <strain evidence="3 4">PFR6</strain>
    </source>
</reference>
<evidence type="ECO:0000256" key="2">
    <source>
        <dbReference type="SAM" id="SignalP"/>
    </source>
</evidence>
<dbReference type="EMBL" id="JAUHHC010000003">
    <property type="protein sequence ID" value="MDN3920693.1"/>
    <property type="molecule type" value="Genomic_DNA"/>
</dbReference>
<feature type="chain" id="PRO_5046313194" evidence="2">
    <location>
        <begin position="22"/>
        <end position="116"/>
    </location>
</feature>
<feature type="region of interest" description="Disordered" evidence="1">
    <location>
        <begin position="19"/>
        <end position="40"/>
    </location>
</feature>
<evidence type="ECO:0000313" key="4">
    <source>
        <dbReference type="Proteomes" id="UP001228044"/>
    </source>
</evidence>
<dbReference type="Proteomes" id="UP001228044">
    <property type="component" value="Unassembled WGS sequence"/>
</dbReference>
<sequence>MLRPTLLLSALALFAAGAARAADDKPTAPPPPKPGWTVLPDEVPEAKVDRRVIEDDSTRIEELRVRGETRKITVQPKKGSAPAYEIIVGDATHDLSPGANTTRDLVGKRVWRVMDF</sequence>
<comment type="caution">
    <text evidence="3">The sequence shown here is derived from an EMBL/GenBank/DDBJ whole genome shotgun (WGS) entry which is preliminary data.</text>
</comment>
<keyword evidence="2" id="KW-0732">Signal</keyword>
<dbReference type="RefSeq" id="WP_290359018.1">
    <property type="nucleotide sequence ID" value="NZ_JAUHHC010000003.1"/>
</dbReference>
<keyword evidence="4" id="KW-1185">Reference proteome</keyword>
<evidence type="ECO:0000313" key="3">
    <source>
        <dbReference type="EMBL" id="MDN3920693.1"/>
    </source>
</evidence>
<proteinExistence type="predicted"/>
<accession>A0ABT8DRL8</accession>
<dbReference type="Gene3D" id="2.20.130.30">
    <property type="entry name" value="Protein of unknown function DUF2782"/>
    <property type="match status" value="1"/>
</dbReference>
<protein>
    <submittedName>
        <fullName evidence="3">DUF2782 domain-containing protein</fullName>
    </submittedName>
</protein>
<name>A0ABT8DRL8_9BURK</name>
<feature type="signal peptide" evidence="2">
    <location>
        <begin position="1"/>
        <end position="21"/>
    </location>
</feature>
<gene>
    <name evidence="3" type="ORF">QWJ38_10420</name>
</gene>
<organism evidence="3 4">
    <name type="scientific">Roseateles violae</name>
    <dbReference type="NCBI Taxonomy" id="3058042"/>
    <lineage>
        <taxon>Bacteria</taxon>
        <taxon>Pseudomonadati</taxon>
        <taxon>Pseudomonadota</taxon>
        <taxon>Betaproteobacteria</taxon>
        <taxon>Burkholderiales</taxon>
        <taxon>Sphaerotilaceae</taxon>
        <taxon>Roseateles</taxon>
    </lineage>
</organism>
<evidence type="ECO:0000256" key="1">
    <source>
        <dbReference type="SAM" id="MobiDB-lite"/>
    </source>
</evidence>